<dbReference type="RefSeq" id="XP_041220098.1">
    <property type="nucleotide sequence ID" value="XM_041377530.1"/>
</dbReference>
<feature type="compositionally biased region" description="Basic and acidic residues" evidence="1">
    <location>
        <begin position="631"/>
        <end position="642"/>
    </location>
</feature>
<sequence>MAVQHHFHLQHFDKWWHDSSPAHLNLSVIPSYHLGKFIPDTRTYELFHRHELIVMIPAYYKNGLRFLNHIIICLQELLQHLGPSSHWDILQLKYEAFERELLVLSKIREEFIQEVQNEFRFHQPGVKNIQWMSPVLNSFLAYMYYCGSVNPQHKPHMMNVPLDDPQTYNWHSWANNQEIPGLWGRLPEQPAEYQTAIFEAINAKIALEPNMESSGSCSEMWCKGIINMMVQTKQKIQDKSSADKSVLEVLESSVDVENNGCEKPVKKRRGRPKGVLNSTIMELQLLPKSPMKLRSKNPTRSSILSQNGDANLERSLPEVAQEDMRDDISRSETIQSDISSAFKRVETLNQRTLKSNQLSLNQQTDLRAASNSSKIRPAENDVPALDLSKLFCKKFYPKFGKSLLLSTSARGLCDSSQEKQMQSKIAETAVAPANMMKSQSNSFRFDDGPSSFSDYTEPWDYSSDTCMVPNEESESSLYDEVIDQAMDTNIIFQNTSTSNFRDISLEISEDIIFSSPTIQADSSLSLPVMEDEESLFIPSPSLSSQQESAQTSLITSKTSKGTLIFIKSLDERFVYDSVTFVPNALKSQAKAKAKAKSKGKGKGKSKDLSESIQSSQGNHEIPSKSISQIQIRKEKEKRKMVISDESSMADPSSSIKSMTTLTMPANISKVAKACQKAQALSESKSLMWNEKSDELQNNIKQQIRKAMTSKDVQKQIKTDMDIIVRYVYWMKNQKDTVKLSKEPKIGFKVLFVLLEMKS</sequence>
<gene>
    <name evidence="2" type="ORF">F5891DRAFT_985008</name>
</gene>
<keyword evidence="3" id="KW-1185">Reference proteome</keyword>
<evidence type="ECO:0000256" key="1">
    <source>
        <dbReference type="SAM" id="MobiDB-lite"/>
    </source>
</evidence>
<feature type="region of interest" description="Disordered" evidence="1">
    <location>
        <begin position="291"/>
        <end position="314"/>
    </location>
</feature>
<organism evidence="2 3">
    <name type="scientific">Suillus fuscotomentosus</name>
    <dbReference type="NCBI Taxonomy" id="1912939"/>
    <lineage>
        <taxon>Eukaryota</taxon>
        <taxon>Fungi</taxon>
        <taxon>Dikarya</taxon>
        <taxon>Basidiomycota</taxon>
        <taxon>Agaricomycotina</taxon>
        <taxon>Agaricomycetes</taxon>
        <taxon>Agaricomycetidae</taxon>
        <taxon>Boletales</taxon>
        <taxon>Suillineae</taxon>
        <taxon>Suillaceae</taxon>
        <taxon>Suillus</taxon>
    </lineage>
</organism>
<dbReference type="GeneID" id="64671828"/>
<feature type="compositionally biased region" description="Polar residues" evidence="1">
    <location>
        <begin position="298"/>
        <end position="309"/>
    </location>
</feature>
<evidence type="ECO:0000313" key="3">
    <source>
        <dbReference type="Proteomes" id="UP001195769"/>
    </source>
</evidence>
<name>A0AAD4HFF0_9AGAM</name>
<feature type="compositionally biased region" description="Low complexity" evidence="1">
    <location>
        <begin position="643"/>
        <end position="654"/>
    </location>
</feature>
<evidence type="ECO:0000313" key="2">
    <source>
        <dbReference type="EMBL" id="KAG1894522.1"/>
    </source>
</evidence>
<reference evidence="2" key="1">
    <citation type="journal article" date="2020" name="New Phytol.">
        <title>Comparative genomics reveals dynamic genome evolution in host specialist ectomycorrhizal fungi.</title>
        <authorList>
            <person name="Lofgren L.A."/>
            <person name="Nguyen N.H."/>
            <person name="Vilgalys R."/>
            <person name="Ruytinx J."/>
            <person name="Liao H.L."/>
            <person name="Branco S."/>
            <person name="Kuo A."/>
            <person name="LaButti K."/>
            <person name="Lipzen A."/>
            <person name="Andreopoulos W."/>
            <person name="Pangilinan J."/>
            <person name="Riley R."/>
            <person name="Hundley H."/>
            <person name="Na H."/>
            <person name="Barry K."/>
            <person name="Grigoriev I.V."/>
            <person name="Stajich J.E."/>
            <person name="Kennedy P.G."/>
        </authorList>
    </citation>
    <scope>NUCLEOTIDE SEQUENCE</scope>
    <source>
        <strain evidence="2">FC203</strain>
    </source>
</reference>
<proteinExistence type="predicted"/>
<protein>
    <submittedName>
        <fullName evidence="2">Uncharacterized protein</fullName>
    </submittedName>
</protein>
<feature type="region of interest" description="Disordered" evidence="1">
    <location>
        <begin position="592"/>
        <end position="655"/>
    </location>
</feature>
<dbReference type="Proteomes" id="UP001195769">
    <property type="component" value="Unassembled WGS sequence"/>
</dbReference>
<dbReference type="EMBL" id="JABBWK010000079">
    <property type="protein sequence ID" value="KAG1894522.1"/>
    <property type="molecule type" value="Genomic_DNA"/>
</dbReference>
<accession>A0AAD4HFF0</accession>
<feature type="compositionally biased region" description="Basic residues" evidence="1">
    <location>
        <begin position="592"/>
        <end position="603"/>
    </location>
</feature>
<comment type="caution">
    <text evidence="2">The sequence shown here is derived from an EMBL/GenBank/DDBJ whole genome shotgun (WGS) entry which is preliminary data.</text>
</comment>
<feature type="compositionally biased region" description="Polar residues" evidence="1">
    <location>
        <begin position="610"/>
        <end position="630"/>
    </location>
</feature>
<dbReference type="AlphaFoldDB" id="A0AAD4HFF0"/>